<accession>A0ABD5WBX3</accession>
<evidence type="ECO:0000259" key="1">
    <source>
        <dbReference type="Pfam" id="PF07110"/>
    </source>
</evidence>
<dbReference type="SUPFAM" id="SSF54909">
    <property type="entry name" value="Dimeric alpha+beta barrel"/>
    <property type="match status" value="1"/>
</dbReference>
<dbReference type="RefSeq" id="WP_284032123.1">
    <property type="nucleotide sequence ID" value="NZ_CP126154.1"/>
</dbReference>
<dbReference type="Proteomes" id="UP001596461">
    <property type="component" value="Unassembled WGS sequence"/>
</dbReference>
<evidence type="ECO:0000313" key="2">
    <source>
        <dbReference type="EMBL" id="MFC7069228.1"/>
    </source>
</evidence>
<dbReference type="Pfam" id="PF07110">
    <property type="entry name" value="EthD"/>
    <property type="match status" value="1"/>
</dbReference>
<gene>
    <name evidence="2" type="ORF">ACFQL9_06200</name>
</gene>
<dbReference type="NCBIfam" id="TIGR02118">
    <property type="entry name" value="EthD family reductase"/>
    <property type="match status" value="1"/>
</dbReference>
<dbReference type="AlphaFoldDB" id="A0ABD5WBX3"/>
<dbReference type="EMBL" id="JBHTAH010000004">
    <property type="protein sequence ID" value="MFC7069228.1"/>
    <property type="molecule type" value="Genomic_DNA"/>
</dbReference>
<keyword evidence="3" id="KW-1185">Reference proteome</keyword>
<name>A0ABD5WBX3_9EURY</name>
<reference evidence="2 3" key="1">
    <citation type="journal article" date="2019" name="Int. J. Syst. Evol. Microbiol.">
        <title>The Global Catalogue of Microorganisms (GCM) 10K type strain sequencing project: providing services to taxonomists for standard genome sequencing and annotation.</title>
        <authorList>
            <consortium name="The Broad Institute Genomics Platform"/>
            <consortium name="The Broad Institute Genome Sequencing Center for Infectious Disease"/>
            <person name="Wu L."/>
            <person name="Ma J."/>
        </authorList>
    </citation>
    <scope>NUCLEOTIDE SEQUENCE [LARGE SCALE GENOMIC DNA]</scope>
    <source>
        <strain evidence="2 3">DT31</strain>
    </source>
</reference>
<evidence type="ECO:0000313" key="3">
    <source>
        <dbReference type="Proteomes" id="UP001596461"/>
    </source>
</evidence>
<protein>
    <submittedName>
        <fullName evidence="2">EthD family reductase</fullName>
    </submittedName>
</protein>
<dbReference type="PANTHER" id="PTHR40260:SF2">
    <property type="entry name" value="BLR8190 PROTEIN"/>
    <property type="match status" value="1"/>
</dbReference>
<dbReference type="PANTHER" id="PTHR40260">
    <property type="entry name" value="BLR8190 PROTEIN"/>
    <property type="match status" value="1"/>
</dbReference>
<dbReference type="InterPro" id="IPR009799">
    <property type="entry name" value="EthD_dom"/>
</dbReference>
<feature type="domain" description="EthD" evidence="1">
    <location>
        <begin position="13"/>
        <end position="89"/>
    </location>
</feature>
<organism evidence="2 3">
    <name type="scientific">Halobaculum lipolyticum</name>
    <dbReference type="NCBI Taxonomy" id="3032001"/>
    <lineage>
        <taxon>Archaea</taxon>
        <taxon>Methanobacteriati</taxon>
        <taxon>Methanobacteriota</taxon>
        <taxon>Stenosarchaea group</taxon>
        <taxon>Halobacteria</taxon>
        <taxon>Halobacteriales</taxon>
        <taxon>Haloferacaceae</taxon>
        <taxon>Halobaculum</taxon>
    </lineage>
</organism>
<dbReference type="GeneID" id="81123950"/>
<comment type="caution">
    <text evidence="2">The sequence shown here is derived from an EMBL/GenBank/DDBJ whole genome shotgun (WGS) entry which is preliminary data.</text>
</comment>
<dbReference type="InterPro" id="IPR011008">
    <property type="entry name" value="Dimeric_a/b-barrel"/>
</dbReference>
<proteinExistence type="predicted"/>
<sequence>MTKLAITLSREAGTSFEEFEQYYREEHAPLAADLPGLERYTVSFPDDPESASYDALAELWFPDAETMTEAFGSELGRAVTADAESFADMDAAERVVLDEHVVVE</sequence>
<dbReference type="Gene3D" id="3.30.70.100">
    <property type="match status" value="1"/>
</dbReference>